<accession>A0A2H1GC10</accession>
<comment type="similarity">
    <text evidence="1">Belongs to the ustYa family.</text>
</comment>
<feature type="compositionally biased region" description="Basic and acidic residues" evidence="2">
    <location>
        <begin position="240"/>
        <end position="254"/>
    </location>
</feature>
<dbReference type="GO" id="GO:0043386">
    <property type="term" value="P:mycotoxin biosynthetic process"/>
    <property type="evidence" value="ECO:0007669"/>
    <property type="project" value="InterPro"/>
</dbReference>
<protein>
    <submittedName>
        <fullName evidence="4">Uncharacterized protein</fullName>
    </submittedName>
</protein>
<dbReference type="PANTHER" id="PTHR35896:SF3">
    <property type="entry name" value="MAJOR FACILITATOR SUPERFAMILY TRANSPORTER"/>
    <property type="match status" value="1"/>
</dbReference>
<dbReference type="Pfam" id="PF11807">
    <property type="entry name" value="UstYa"/>
    <property type="match status" value="1"/>
</dbReference>
<keyword evidence="3" id="KW-0812">Transmembrane</keyword>
<dbReference type="AlphaFoldDB" id="A0A2H1GC10"/>
<reference evidence="5" key="1">
    <citation type="submission" date="2017-05" db="EMBL/GenBank/DDBJ databases">
        <authorList>
            <person name="Song R."/>
            <person name="Chenine A.L."/>
            <person name="Ruprecht R.M."/>
        </authorList>
    </citation>
    <scope>NUCLEOTIDE SEQUENCE [LARGE SCALE GENOMIC DNA]</scope>
</reference>
<dbReference type="PANTHER" id="PTHR35896">
    <property type="entry name" value="IG-LIKE DOMAIN-CONTAINING PROTEIN"/>
    <property type="match status" value="1"/>
</dbReference>
<keyword evidence="3" id="KW-1133">Transmembrane helix</keyword>
<organism evidence="4 5">
    <name type="scientific">Zymoseptoria tritici ST99CH_1E4</name>
    <dbReference type="NCBI Taxonomy" id="1276532"/>
    <lineage>
        <taxon>Eukaryota</taxon>
        <taxon>Fungi</taxon>
        <taxon>Dikarya</taxon>
        <taxon>Ascomycota</taxon>
        <taxon>Pezizomycotina</taxon>
        <taxon>Dothideomycetes</taxon>
        <taxon>Dothideomycetidae</taxon>
        <taxon>Mycosphaerellales</taxon>
        <taxon>Mycosphaerellaceae</taxon>
        <taxon>Zymoseptoria</taxon>
    </lineage>
</organism>
<evidence type="ECO:0000313" key="4">
    <source>
        <dbReference type="EMBL" id="SMR51092.1"/>
    </source>
</evidence>
<name>A0A2H1GC10_ZYMTR</name>
<evidence type="ECO:0000256" key="3">
    <source>
        <dbReference type="SAM" id="Phobius"/>
    </source>
</evidence>
<gene>
    <name evidence="4" type="ORF">ZT1E4_G5310</name>
</gene>
<feature type="region of interest" description="Disordered" evidence="2">
    <location>
        <begin position="240"/>
        <end position="329"/>
    </location>
</feature>
<dbReference type="InterPro" id="IPR021765">
    <property type="entry name" value="UstYa-like"/>
</dbReference>
<dbReference type="EMBL" id="LT854256">
    <property type="protein sequence ID" value="SMR51092.1"/>
    <property type="molecule type" value="Genomic_DNA"/>
</dbReference>
<keyword evidence="3" id="KW-0472">Membrane</keyword>
<evidence type="ECO:0000256" key="2">
    <source>
        <dbReference type="SAM" id="MobiDB-lite"/>
    </source>
</evidence>
<dbReference type="InterPro" id="IPR053008">
    <property type="entry name" value="Phomopsin_biosynth_assoc"/>
</dbReference>
<proteinExistence type="inferred from homology"/>
<feature type="transmembrane region" description="Helical" evidence="3">
    <location>
        <begin position="54"/>
        <end position="73"/>
    </location>
</feature>
<evidence type="ECO:0000313" key="5">
    <source>
        <dbReference type="Proteomes" id="UP000245764"/>
    </source>
</evidence>
<sequence length="329" mass="37704">MFSQDEEAVGLVQCHKQYMSQEDAQVETKASQRRWRFNDPLLAGRNPDKSLGRIVIRIWIICFAIWGLIDVFVHRLPPALTKIFDSKPADDCWCGETDQQAVAMGCQYDHLAVDWLPPSCIDQALVDEFDMSGPGVDGAWIYYDPRVSEDGMSTLFVSISTNETDEFALRGKQYFATRGWHILHCMFTWRKQFRAWHSHKPIEPWNDDEEHIKHCSEYIMRTLEWHLSLDVIDTQILGGDRHRERQEKGNRDAATETQSVEEVPDYGGDAKKGRPENNVPPSVQVNPLFRIMRTGAQVLLEDMKSSDNGEPQQPNASRPPPFPYRGIAA</sequence>
<dbReference type="Proteomes" id="UP000245764">
    <property type="component" value="Chromosome 4"/>
</dbReference>
<evidence type="ECO:0000256" key="1">
    <source>
        <dbReference type="ARBA" id="ARBA00035112"/>
    </source>
</evidence>